<organism evidence="2 3">
    <name type="scientific">Pycnoporus cinnabarinus</name>
    <name type="common">Cinnabar-red polypore</name>
    <name type="synonym">Trametes cinnabarina</name>
    <dbReference type="NCBI Taxonomy" id="5643"/>
    <lineage>
        <taxon>Eukaryota</taxon>
        <taxon>Fungi</taxon>
        <taxon>Dikarya</taxon>
        <taxon>Basidiomycota</taxon>
        <taxon>Agaricomycotina</taxon>
        <taxon>Agaricomycetes</taxon>
        <taxon>Polyporales</taxon>
        <taxon>Polyporaceae</taxon>
        <taxon>Trametes</taxon>
    </lineage>
</organism>
<comment type="caution">
    <text evidence="2">The sequence shown here is derived from an EMBL/GenBank/DDBJ whole genome shotgun (WGS) entry which is preliminary data.</text>
</comment>
<feature type="region of interest" description="Disordered" evidence="1">
    <location>
        <begin position="423"/>
        <end position="493"/>
    </location>
</feature>
<accession>A0A060S9C7</accession>
<dbReference type="OrthoDB" id="10031156at2759"/>
<dbReference type="EMBL" id="CCBP010000032">
    <property type="protein sequence ID" value="CDO69003.1"/>
    <property type="molecule type" value="Genomic_DNA"/>
</dbReference>
<dbReference type="PANTHER" id="PTHR47839:SF1">
    <property type="entry name" value="DOMAIN PROTEIN, PUTATIVE (AFU_ORTHOLOGUE AFUA_6G04830)-RELATED"/>
    <property type="match status" value="1"/>
</dbReference>
<sequence length="676" mass="76159">MAFVPVKLSNGAIRHLQPTQCYFKGESQAQFHSKLFTFVDFGTTANAFLSACGVKHEPSVEEVTKILLENPRRFYELAEGRENYLTELRNIAINCRLISSGTMARLKRAPALLGSRRVRKDNLTERKLKKGDDPAGELEEEDWEYQYDLLTPDKIVVADDTNAYQLFGDVVFTAPQEDLLEAFYMELGCRRLSGLVREDYQTRNPLVGPDTRAARIRALILERLPLFLHEHTHTKTRVSYSWLNNKDNFIVKTFSGLIVTKTLQFGEKRVSKSQDASAVARRIGRGPIELWLAGIDQVDMYEVATSMCRLLFESPKVNDALLFMTILSTDLRALRRRGYNVDRILRQQQADRLAAEEAAKAKAGALLAEQNVASAEKGPAISSADVATQAPSVSREMAPSPSPQEEAQMRKLLQALPPGLLDDFAKEASRPPRTFRSSFDAVKRRLQKGDVRRQAGPSQGEMSSADGESEHDAVPLLPPQTSRPVTPQPHATPRSAIASNIDMAIQACKAEPGDLLRNQKQLHIVKEALNEGYCDLSGHLKDMVLIGDMDGTKVFAAKDVPDIRNLMQAKRDSLARFIHVIRPLLRVYTLPPSSVHIFYDRAGQCIAFNRDASLFLSLRFFEECRQLIDAYISWYFTLAHEIAHNLVQRHNSEHEFWFSSIGELFLPSFMKLLSQR</sequence>
<feature type="region of interest" description="Disordered" evidence="1">
    <location>
        <begin position="377"/>
        <end position="407"/>
    </location>
</feature>
<protein>
    <submittedName>
        <fullName evidence="2">Uncharacterized protein</fullName>
    </submittedName>
</protein>
<evidence type="ECO:0000313" key="2">
    <source>
        <dbReference type="EMBL" id="CDO69003.1"/>
    </source>
</evidence>
<evidence type="ECO:0000256" key="1">
    <source>
        <dbReference type="SAM" id="MobiDB-lite"/>
    </source>
</evidence>
<gene>
    <name evidence="2" type="ORF">BN946_scf184834.g10</name>
</gene>
<name>A0A060S9C7_PYCCI</name>
<dbReference type="Proteomes" id="UP000029665">
    <property type="component" value="Unassembled WGS sequence"/>
</dbReference>
<reference evidence="2" key="1">
    <citation type="submission" date="2014-01" db="EMBL/GenBank/DDBJ databases">
        <title>The genome of the white-rot fungus Pycnoporus cinnabarinus: a basidiomycete model with a versatile arsenal for lignocellulosic biomass breakdown.</title>
        <authorList>
            <person name="Levasseur A."/>
            <person name="Lomascolo A."/>
            <person name="Ruiz-Duenas F.J."/>
            <person name="Uzan E."/>
            <person name="Piumi F."/>
            <person name="Kues U."/>
            <person name="Ram A.F.J."/>
            <person name="Murat C."/>
            <person name="Haon M."/>
            <person name="Benoit I."/>
            <person name="Arfi Y."/>
            <person name="Chevret D."/>
            <person name="Drula E."/>
            <person name="Kwon M.J."/>
            <person name="Gouret P."/>
            <person name="Lesage-Meessen L."/>
            <person name="Lombard V."/>
            <person name="Mariette J."/>
            <person name="Noirot C."/>
            <person name="Park J."/>
            <person name="Patyshakuliyeva A."/>
            <person name="Wieneger R.A.B."/>
            <person name="Wosten H.A.B."/>
            <person name="Martin F."/>
            <person name="Coutinho P.M."/>
            <person name="de Vries R."/>
            <person name="Martinez A.T."/>
            <person name="Klopp C."/>
            <person name="Pontarotti P."/>
            <person name="Henrissat B."/>
            <person name="Record E."/>
        </authorList>
    </citation>
    <scope>NUCLEOTIDE SEQUENCE [LARGE SCALE GENOMIC DNA]</scope>
    <source>
        <strain evidence="2">BRFM137</strain>
    </source>
</reference>
<dbReference type="HOGENOM" id="CLU_026589_0_0_1"/>
<proteinExistence type="predicted"/>
<dbReference type="AlphaFoldDB" id="A0A060S9C7"/>
<dbReference type="OMA" id="NINTRHH"/>
<dbReference type="InterPro" id="IPR022155">
    <property type="entry name" value="DUF3684"/>
</dbReference>
<feature type="compositionally biased region" description="Basic and acidic residues" evidence="1">
    <location>
        <begin position="441"/>
        <end position="453"/>
    </location>
</feature>
<dbReference type="Pfam" id="PF12449">
    <property type="entry name" value="DUF3684"/>
    <property type="match status" value="1"/>
</dbReference>
<dbReference type="STRING" id="5643.A0A060S9C7"/>
<dbReference type="PANTHER" id="PTHR47839">
    <property type="entry name" value="DOMAIN PROTEIN, PUTATIVE (AFU_ORTHOLOGUE AFUA_6G04830)-RELATED"/>
    <property type="match status" value="1"/>
</dbReference>
<evidence type="ECO:0000313" key="3">
    <source>
        <dbReference type="Proteomes" id="UP000029665"/>
    </source>
</evidence>
<keyword evidence="3" id="KW-1185">Reference proteome</keyword>